<evidence type="ECO:0000259" key="1">
    <source>
        <dbReference type="Pfam" id="PF13472"/>
    </source>
</evidence>
<dbReference type="InterPro" id="IPR036514">
    <property type="entry name" value="SGNH_hydro_sf"/>
</dbReference>
<dbReference type="RefSeq" id="WP_054658015.1">
    <property type="nucleotide sequence ID" value="NZ_AYYQ01000030.1"/>
</dbReference>
<dbReference type="CDD" id="cd00229">
    <property type="entry name" value="SGNH_hydrolase"/>
    <property type="match status" value="1"/>
</dbReference>
<organism evidence="2 3">
    <name type="scientific">Apilactobacillus ozensis DSM 23829 = JCM 17196</name>
    <dbReference type="NCBI Taxonomy" id="1423781"/>
    <lineage>
        <taxon>Bacteria</taxon>
        <taxon>Bacillati</taxon>
        <taxon>Bacillota</taxon>
        <taxon>Bacilli</taxon>
        <taxon>Lactobacillales</taxon>
        <taxon>Lactobacillaceae</taxon>
        <taxon>Apilactobacillus</taxon>
    </lineage>
</organism>
<keyword evidence="3" id="KW-1185">Reference proteome</keyword>
<dbReference type="Pfam" id="PF13472">
    <property type="entry name" value="Lipase_GDSL_2"/>
    <property type="match status" value="1"/>
</dbReference>
<feature type="domain" description="SGNH hydrolase-type esterase" evidence="1">
    <location>
        <begin position="14"/>
        <end position="194"/>
    </location>
</feature>
<dbReference type="Proteomes" id="UP000052012">
    <property type="component" value="Unassembled WGS sequence"/>
</dbReference>
<dbReference type="SUPFAM" id="SSF52266">
    <property type="entry name" value="SGNH hydrolase"/>
    <property type="match status" value="1"/>
</dbReference>
<comment type="caution">
    <text evidence="2">The sequence shown here is derived from an EMBL/GenBank/DDBJ whole genome shotgun (WGS) entry which is preliminary data.</text>
</comment>
<accession>A0A0R2ALV6</accession>
<dbReference type="AlphaFoldDB" id="A0A0R2ALV6"/>
<dbReference type="PATRIC" id="fig|1423781.4.peg.1446"/>
<evidence type="ECO:0000313" key="3">
    <source>
        <dbReference type="Proteomes" id="UP000052012"/>
    </source>
</evidence>
<dbReference type="EMBL" id="AYYQ01000030">
    <property type="protein sequence ID" value="KRM68184.1"/>
    <property type="molecule type" value="Genomic_DNA"/>
</dbReference>
<name>A0A0R2ALV6_9LACO</name>
<dbReference type="InterPro" id="IPR013830">
    <property type="entry name" value="SGNH_hydro"/>
</dbReference>
<dbReference type="Gene3D" id="3.40.50.1110">
    <property type="entry name" value="SGNH hydrolase"/>
    <property type="match status" value="1"/>
</dbReference>
<protein>
    <submittedName>
        <fullName evidence="2">G-D-S-L family lipolytic protein</fullName>
    </submittedName>
</protein>
<proteinExistence type="predicted"/>
<evidence type="ECO:0000313" key="2">
    <source>
        <dbReference type="EMBL" id="KRM68184.1"/>
    </source>
</evidence>
<dbReference type="STRING" id="1423781.FD06_GL001398"/>
<gene>
    <name evidence="2" type="ORF">FD06_GL001398</name>
</gene>
<reference evidence="2 3" key="1">
    <citation type="journal article" date="2015" name="Genome Announc.">
        <title>Expanding the biotechnology potential of lactobacilli through comparative genomics of 213 strains and associated genera.</title>
        <authorList>
            <person name="Sun Z."/>
            <person name="Harris H.M."/>
            <person name="McCann A."/>
            <person name="Guo C."/>
            <person name="Argimon S."/>
            <person name="Zhang W."/>
            <person name="Yang X."/>
            <person name="Jeffery I.B."/>
            <person name="Cooney J.C."/>
            <person name="Kagawa T.F."/>
            <person name="Liu W."/>
            <person name="Song Y."/>
            <person name="Salvetti E."/>
            <person name="Wrobel A."/>
            <person name="Rasinkangas P."/>
            <person name="Parkhill J."/>
            <person name="Rea M.C."/>
            <person name="O'Sullivan O."/>
            <person name="Ritari J."/>
            <person name="Douillard F.P."/>
            <person name="Paul Ross R."/>
            <person name="Yang R."/>
            <person name="Briner A.E."/>
            <person name="Felis G.E."/>
            <person name="de Vos W.M."/>
            <person name="Barrangou R."/>
            <person name="Klaenhammer T.R."/>
            <person name="Caufield P.W."/>
            <person name="Cui Y."/>
            <person name="Zhang H."/>
            <person name="O'Toole P.W."/>
        </authorList>
    </citation>
    <scope>NUCLEOTIDE SEQUENCE [LARGE SCALE GENOMIC DNA]</scope>
    <source>
        <strain evidence="2 3">DSM 23829</strain>
    </source>
</reference>
<sequence length="209" mass="23752">MKKTFNFNNCPIIAIGDSITKGSNGHEVLSSNYPKWLAYYLHANVDNAGENGATITGTREIDMPQKIRSINWRNYQLAICFYGTNDYGHSKASIEDVSLTLANNINIICQANPDVKIIGILPTTRYDDYKNASDVFCKGGYTFNDLLDALKLTYQVLNIDVLDWRVWNPNLINNHNYQNKLNDCHLHPNGQTYQEIAINIANYLRNTIK</sequence>